<evidence type="ECO:0000256" key="4">
    <source>
        <dbReference type="ARBA" id="ARBA00023163"/>
    </source>
</evidence>
<evidence type="ECO:0000313" key="6">
    <source>
        <dbReference type="EMBL" id="GFR82475.1"/>
    </source>
</evidence>
<reference evidence="6 7" key="1">
    <citation type="journal article" date="2021" name="Elife">
        <title>Chloroplast acquisition without the gene transfer in kleptoplastic sea slugs, Plakobranchus ocellatus.</title>
        <authorList>
            <person name="Maeda T."/>
            <person name="Takahashi S."/>
            <person name="Yoshida T."/>
            <person name="Shimamura S."/>
            <person name="Takaki Y."/>
            <person name="Nagai Y."/>
            <person name="Toyoda A."/>
            <person name="Suzuki Y."/>
            <person name="Arimoto A."/>
            <person name="Ishii H."/>
            <person name="Satoh N."/>
            <person name="Nishiyama T."/>
            <person name="Hasebe M."/>
            <person name="Maruyama T."/>
            <person name="Minagawa J."/>
            <person name="Obokata J."/>
            <person name="Shigenobu S."/>
        </authorList>
    </citation>
    <scope>NUCLEOTIDE SEQUENCE [LARGE SCALE GENOMIC DNA]</scope>
</reference>
<dbReference type="Proteomes" id="UP000762676">
    <property type="component" value="Unassembled WGS sequence"/>
</dbReference>
<dbReference type="AlphaFoldDB" id="A0AAV4GDI0"/>
<keyword evidence="5" id="KW-0539">Nucleus</keyword>
<organism evidence="6 7">
    <name type="scientific">Elysia marginata</name>
    <dbReference type="NCBI Taxonomy" id="1093978"/>
    <lineage>
        <taxon>Eukaryota</taxon>
        <taxon>Metazoa</taxon>
        <taxon>Spiralia</taxon>
        <taxon>Lophotrochozoa</taxon>
        <taxon>Mollusca</taxon>
        <taxon>Gastropoda</taxon>
        <taxon>Heterobranchia</taxon>
        <taxon>Euthyneura</taxon>
        <taxon>Panpulmonata</taxon>
        <taxon>Sacoglossa</taxon>
        <taxon>Placobranchoidea</taxon>
        <taxon>Plakobranchidae</taxon>
        <taxon>Elysia</taxon>
    </lineage>
</organism>
<dbReference type="InterPro" id="IPR043129">
    <property type="entry name" value="ATPase_NBD"/>
</dbReference>
<name>A0AAV4GDI0_9GAST</name>
<evidence type="ECO:0000256" key="3">
    <source>
        <dbReference type="ARBA" id="ARBA00023015"/>
    </source>
</evidence>
<evidence type="ECO:0000256" key="5">
    <source>
        <dbReference type="ARBA" id="ARBA00023242"/>
    </source>
</evidence>
<keyword evidence="4" id="KW-0804">Transcription</keyword>
<evidence type="ECO:0000256" key="2">
    <source>
        <dbReference type="ARBA" id="ARBA00004123"/>
    </source>
</evidence>
<comment type="subcellular location">
    <subcellularLocation>
        <location evidence="2">Nucleus</location>
    </subcellularLocation>
</comment>
<proteinExistence type="predicted"/>
<dbReference type="InterPro" id="IPR004000">
    <property type="entry name" value="Actin"/>
</dbReference>
<feature type="non-terminal residue" evidence="6">
    <location>
        <position position="1"/>
    </location>
</feature>
<sequence>EKMSANNDIPSNVYSFKDEKTIPDTFYDYPASLTDDKVPLVIDNGTYQCRADWATHEDPRLVFKNLVAKQRGKRNQNEVETLIGNDITNVEVVKWVLRSQFDRNIVTLFDIQEQVFDYVFSHLGINTEGSVNHPIVLTEALCNPNYNRQCTTNSGLSNLFCLKCLMSKANELHVGNPVCFFVQKKPFKGLFFPFSSIFLISKS</sequence>
<accession>A0AAV4GDI0</accession>
<dbReference type="Gene3D" id="3.30.420.40">
    <property type="match status" value="1"/>
</dbReference>
<comment type="function">
    <text evidence="1">Actins are highly conserved proteins that are involved in various types of cell motility and are ubiquitously expressed in all eukaryotic cells.</text>
</comment>
<keyword evidence="3" id="KW-0805">Transcription regulation</keyword>
<comment type="caution">
    <text evidence="6">The sequence shown here is derived from an EMBL/GenBank/DDBJ whole genome shotgun (WGS) entry which is preliminary data.</text>
</comment>
<dbReference type="GO" id="GO:0005634">
    <property type="term" value="C:nucleus"/>
    <property type="evidence" value="ECO:0007669"/>
    <property type="project" value="UniProtKB-SubCell"/>
</dbReference>
<dbReference type="FunFam" id="3.30.420.40:FF:000122">
    <property type="entry name" value="ARP5 actin-related protein 5 homolog"/>
    <property type="match status" value="1"/>
</dbReference>
<protein>
    <submittedName>
        <fullName evidence="6">Actin-related protein 5-like</fullName>
    </submittedName>
</protein>
<evidence type="ECO:0000256" key="1">
    <source>
        <dbReference type="ARBA" id="ARBA00003520"/>
    </source>
</evidence>
<dbReference type="EMBL" id="BMAT01011943">
    <property type="protein sequence ID" value="GFR82475.1"/>
    <property type="molecule type" value="Genomic_DNA"/>
</dbReference>
<dbReference type="SUPFAM" id="SSF53067">
    <property type="entry name" value="Actin-like ATPase domain"/>
    <property type="match status" value="1"/>
</dbReference>
<evidence type="ECO:0000313" key="7">
    <source>
        <dbReference type="Proteomes" id="UP000762676"/>
    </source>
</evidence>
<keyword evidence="7" id="KW-1185">Reference proteome</keyword>
<gene>
    <name evidence="6" type="ORF">ElyMa_005952700</name>
</gene>
<dbReference type="Pfam" id="PF00022">
    <property type="entry name" value="Actin"/>
    <property type="match status" value="1"/>
</dbReference>